<proteinExistence type="predicted"/>
<dbReference type="EMBL" id="CM056818">
    <property type="protein sequence ID" value="KAJ8622379.1"/>
    <property type="molecule type" value="Genomic_DNA"/>
</dbReference>
<gene>
    <name evidence="1" type="ORF">MRB53_030908</name>
</gene>
<dbReference type="Proteomes" id="UP001234297">
    <property type="component" value="Chromosome 10"/>
</dbReference>
<organism evidence="1 2">
    <name type="scientific">Persea americana</name>
    <name type="common">Avocado</name>
    <dbReference type="NCBI Taxonomy" id="3435"/>
    <lineage>
        <taxon>Eukaryota</taxon>
        <taxon>Viridiplantae</taxon>
        <taxon>Streptophyta</taxon>
        <taxon>Embryophyta</taxon>
        <taxon>Tracheophyta</taxon>
        <taxon>Spermatophyta</taxon>
        <taxon>Magnoliopsida</taxon>
        <taxon>Magnoliidae</taxon>
        <taxon>Laurales</taxon>
        <taxon>Lauraceae</taxon>
        <taxon>Persea</taxon>
    </lineage>
</organism>
<comment type="caution">
    <text evidence="1">The sequence shown here is derived from an EMBL/GenBank/DDBJ whole genome shotgun (WGS) entry which is preliminary data.</text>
</comment>
<evidence type="ECO:0000313" key="1">
    <source>
        <dbReference type="EMBL" id="KAJ8622379.1"/>
    </source>
</evidence>
<reference evidence="1 2" key="1">
    <citation type="journal article" date="2022" name="Hortic Res">
        <title>A haplotype resolved chromosomal level avocado genome allows analysis of novel avocado genes.</title>
        <authorList>
            <person name="Nath O."/>
            <person name="Fletcher S.J."/>
            <person name="Hayward A."/>
            <person name="Shaw L.M."/>
            <person name="Masouleh A.K."/>
            <person name="Furtado A."/>
            <person name="Henry R.J."/>
            <person name="Mitter N."/>
        </authorList>
    </citation>
    <scope>NUCLEOTIDE SEQUENCE [LARGE SCALE GENOMIC DNA]</scope>
    <source>
        <strain evidence="2">cv. Hass</strain>
    </source>
</reference>
<evidence type="ECO:0000313" key="2">
    <source>
        <dbReference type="Proteomes" id="UP001234297"/>
    </source>
</evidence>
<sequence length="74" mass="8274">MERKADSNGDGFIDLNEFIEMKTNGIDWMAALEDLKNAFLIFDMDCDGSISPEELQMVLRSLGVMKVQRMIAGG</sequence>
<name>A0ACC2KN41_PERAE</name>
<protein>
    <submittedName>
        <fullName evidence="1">Uncharacterized protein</fullName>
    </submittedName>
</protein>
<keyword evidence="2" id="KW-1185">Reference proteome</keyword>
<accession>A0ACC2KN41</accession>